<dbReference type="PIRSF" id="PIRSF004681">
    <property type="entry name" value="UCP004681"/>
    <property type="match status" value="1"/>
</dbReference>
<dbReference type="InterPro" id="IPR035917">
    <property type="entry name" value="YjbQ-like_sf"/>
</dbReference>
<dbReference type="SUPFAM" id="SSF111038">
    <property type="entry name" value="YjbQ-like"/>
    <property type="match status" value="1"/>
</dbReference>
<organism evidence="2 3">
    <name type="scientific">Candidatus Ozemobacter sibiricus</name>
    <dbReference type="NCBI Taxonomy" id="2268124"/>
    <lineage>
        <taxon>Bacteria</taxon>
        <taxon>Candidatus Ozemobacteria</taxon>
        <taxon>Candidatus Ozemobacterales</taxon>
        <taxon>Candidatus Ozemobacteraceae</taxon>
        <taxon>Candidatus Ozemobacter</taxon>
    </lineage>
</organism>
<reference evidence="2 3" key="1">
    <citation type="submission" date="2018-05" db="EMBL/GenBank/DDBJ databases">
        <title>A metagenomic window into the 2 km-deep terrestrial subsurface aquifer revealed taxonomically and functionally diverse microbial community comprising novel uncultured bacterial lineages.</title>
        <authorList>
            <person name="Kadnikov V.V."/>
            <person name="Mardanov A.V."/>
            <person name="Beletsky A.V."/>
            <person name="Banks D."/>
            <person name="Pimenov N.V."/>
            <person name="Frank Y.A."/>
            <person name="Karnachuk O.V."/>
            <person name="Ravin N.V."/>
        </authorList>
    </citation>
    <scope>NUCLEOTIDE SEQUENCE [LARGE SCALE GENOMIC DNA]</scope>
    <source>
        <strain evidence="2">BY5</strain>
    </source>
</reference>
<evidence type="ECO:0000313" key="2">
    <source>
        <dbReference type="EMBL" id="RCK81669.1"/>
    </source>
</evidence>
<comment type="similarity">
    <text evidence="1">Belongs to the UPF0047 family.</text>
</comment>
<dbReference type="InterPro" id="IPR001602">
    <property type="entry name" value="UPF0047_YjbQ-like"/>
</dbReference>
<dbReference type="Gene3D" id="2.60.120.460">
    <property type="entry name" value="YjbQ-like"/>
    <property type="match status" value="1"/>
</dbReference>
<dbReference type="Pfam" id="PF01894">
    <property type="entry name" value="YjbQ"/>
    <property type="match status" value="1"/>
</dbReference>
<accession>A0A367ZVD0</accession>
<dbReference type="AlphaFoldDB" id="A0A367ZVD0"/>
<sequence>MLREETVRTPAPQAFVDVTALVRKAVKAAGLKEGHVLVSVPHTTAALTVNENADPSVVSDLLRRLEAAFPTNDPADQHGEGNSHAHLKSSLFGSCHPFIVANGDLVLGTWQGIYLCEFDGPRTRRLVISLMGASGG</sequence>
<dbReference type="NCBIfam" id="TIGR00149">
    <property type="entry name" value="TIGR00149_YjbQ"/>
    <property type="match status" value="1"/>
</dbReference>
<gene>
    <name evidence="2" type="ORF">OZSIB_0803</name>
</gene>
<dbReference type="PANTHER" id="PTHR30615:SF8">
    <property type="entry name" value="UPF0047 PROTEIN C4A8.02C"/>
    <property type="match status" value="1"/>
</dbReference>
<evidence type="ECO:0000313" key="3">
    <source>
        <dbReference type="Proteomes" id="UP000252355"/>
    </source>
</evidence>
<proteinExistence type="inferred from homology"/>
<name>A0A367ZVD0_9BACT</name>
<dbReference type="PANTHER" id="PTHR30615">
    <property type="entry name" value="UNCHARACTERIZED PROTEIN YJBQ-RELATED"/>
    <property type="match status" value="1"/>
</dbReference>
<comment type="caution">
    <text evidence="2">The sequence shown here is derived from an EMBL/GenBank/DDBJ whole genome shotgun (WGS) entry which is preliminary data.</text>
</comment>
<evidence type="ECO:0000256" key="1">
    <source>
        <dbReference type="ARBA" id="ARBA00005534"/>
    </source>
</evidence>
<dbReference type="EMBL" id="QOQW01000001">
    <property type="protein sequence ID" value="RCK81669.1"/>
    <property type="molecule type" value="Genomic_DNA"/>
</dbReference>
<dbReference type="Proteomes" id="UP000252355">
    <property type="component" value="Unassembled WGS sequence"/>
</dbReference>
<protein>
    <submittedName>
        <fullName evidence="2">UPF0047 protein Bsu YugU</fullName>
    </submittedName>
</protein>